<keyword evidence="4" id="KW-0949">S-adenosyl-L-methionine</keyword>
<evidence type="ECO:0000256" key="1">
    <source>
        <dbReference type="ARBA" id="ARBA00011900"/>
    </source>
</evidence>
<dbReference type="SUPFAM" id="SSF53335">
    <property type="entry name" value="S-adenosyl-L-methionine-dependent methyltransferases"/>
    <property type="match status" value="1"/>
</dbReference>
<dbReference type="Proteomes" id="UP000590740">
    <property type="component" value="Unassembled WGS sequence"/>
</dbReference>
<keyword evidence="2" id="KW-0489">Methyltransferase</keyword>
<keyword evidence="3" id="KW-0808">Transferase</keyword>
<dbReference type="InterPro" id="IPR050953">
    <property type="entry name" value="N4_N6_ade-DNA_methylase"/>
</dbReference>
<gene>
    <name evidence="7" type="ORF">HNQ65_001050</name>
</gene>
<dbReference type="InterPro" id="IPR002052">
    <property type="entry name" value="DNA_methylase_N6_adenine_CS"/>
</dbReference>
<feature type="domain" description="Type II methyltransferase M.TaqI-like" evidence="6">
    <location>
        <begin position="546"/>
        <end position="667"/>
    </location>
</feature>
<evidence type="ECO:0000256" key="4">
    <source>
        <dbReference type="ARBA" id="ARBA00022691"/>
    </source>
</evidence>
<dbReference type="GO" id="GO:0009007">
    <property type="term" value="F:site-specific DNA-methyltransferase (adenine-specific) activity"/>
    <property type="evidence" value="ECO:0007669"/>
    <property type="project" value="UniProtKB-EC"/>
</dbReference>
<dbReference type="PROSITE" id="PS00092">
    <property type="entry name" value="N6_MTASE"/>
    <property type="match status" value="1"/>
</dbReference>
<evidence type="ECO:0000313" key="8">
    <source>
        <dbReference type="Proteomes" id="UP000590740"/>
    </source>
</evidence>
<dbReference type="InterPro" id="IPR029063">
    <property type="entry name" value="SAM-dependent_MTases_sf"/>
</dbReference>
<dbReference type="PRINTS" id="PR00507">
    <property type="entry name" value="N12N6MTFRASE"/>
</dbReference>
<dbReference type="Pfam" id="PF07669">
    <property type="entry name" value="Eco57I"/>
    <property type="match status" value="1"/>
</dbReference>
<accession>A0A7W7Y8D8</accession>
<dbReference type="RefSeq" id="WP_184338414.1">
    <property type="nucleotide sequence ID" value="NZ_JACHIG010000001.1"/>
</dbReference>
<name>A0A7W7Y8D8_9BACT</name>
<comment type="caution">
    <text evidence="7">The sequence shown here is derived from an EMBL/GenBank/DDBJ whole genome shotgun (WGS) entry which is preliminary data.</text>
</comment>
<evidence type="ECO:0000256" key="5">
    <source>
        <dbReference type="ARBA" id="ARBA00047942"/>
    </source>
</evidence>
<evidence type="ECO:0000256" key="2">
    <source>
        <dbReference type="ARBA" id="ARBA00022603"/>
    </source>
</evidence>
<reference evidence="7 8" key="1">
    <citation type="submission" date="2020-08" db="EMBL/GenBank/DDBJ databases">
        <title>Genomic Encyclopedia of Type Strains, Phase IV (KMG-IV): sequencing the most valuable type-strain genomes for metagenomic binning, comparative biology and taxonomic classification.</title>
        <authorList>
            <person name="Goeker M."/>
        </authorList>
    </citation>
    <scope>NUCLEOTIDE SEQUENCE [LARGE SCALE GENOMIC DNA]</scope>
    <source>
        <strain evidence="7 8">DSM 12252</strain>
    </source>
</reference>
<dbReference type="GO" id="GO:0003676">
    <property type="term" value="F:nucleic acid binding"/>
    <property type="evidence" value="ECO:0007669"/>
    <property type="project" value="InterPro"/>
</dbReference>
<dbReference type="Gene3D" id="3.40.50.150">
    <property type="entry name" value="Vaccinia Virus protein VP39"/>
    <property type="match status" value="1"/>
</dbReference>
<keyword evidence="8" id="KW-1185">Reference proteome</keyword>
<dbReference type="EMBL" id="JACHIG010000001">
    <property type="protein sequence ID" value="MBB5031496.1"/>
    <property type="molecule type" value="Genomic_DNA"/>
</dbReference>
<sequence>MSSVPNLRQVRTFKDLIRYLEDELHWPLEGYEMEELTFDYEPADLGLKDDDAAKVKSIRQLRPLTSDQPWGIFFIEFDKKKLPVVVLRRILSHLVVKKRASANKAASKAWNADDLLFVSAFGPEDDDGREIGFAHFHQESGDLPSLRVLGWDGADTAMKLNAVATTLRERLRWPEKGEKIDAWQQRWAGAFKHRIDHIIRTSDMLAETMAALAKRIRDAASTIMQHETESGPLRKLHRAFQTNLIHDLTAEGFADTYAQTITYGLFTAALSKTDMYGGRHGTALIASNIIDMVPVTNPFLKEMLATFLNVGGRKGGIDFDELGIQDVVELLRGDKTDLPAIRDDFGNRTQGEDPVIHFYEHFLNAYNKKLRIQRGVFYTPQPVVSYIVRSVHELLQTEFGLADGLADTTTWGEMKQKHPQLRLPTTFDDKNNEHEIDEGEYFVQILDPATGTATFPVEVIDVIHRTLVAKWKKLRYSEAQVRDAWNEYVPKHLLPRVHAFELMMAPYAIAHMKIGLKLAETGYRFGTEERARIYLTNALEPWMRQLHLPEFDALAHESAAVNKIKRNKRFTIVIGNPPYSNFGQLNKIPFILGLLEDYKRGLDERKLNLDDDFIKFLRFSQHLLDATGTGILGMITNNVFIDGITHRRMRESLKASFNDIRILDLHGSSKKLECSSDGSKEENVFDIQQGVGISLLTNSPTRCDQPILHDELWGDRQTKHNALKCTTACKQTWTAISCLSPHFFFVPKSFDGLDEYASLPSIVLG</sequence>
<dbReference type="PANTHER" id="PTHR33841:SF1">
    <property type="entry name" value="DNA METHYLTRANSFERASE A"/>
    <property type="match status" value="1"/>
</dbReference>
<dbReference type="GO" id="GO:0032259">
    <property type="term" value="P:methylation"/>
    <property type="evidence" value="ECO:0007669"/>
    <property type="project" value="UniProtKB-KW"/>
</dbReference>
<evidence type="ECO:0000313" key="7">
    <source>
        <dbReference type="EMBL" id="MBB5031496.1"/>
    </source>
</evidence>
<comment type="catalytic activity">
    <reaction evidence="5">
        <text>a 2'-deoxyadenosine in DNA + S-adenosyl-L-methionine = an N(6)-methyl-2'-deoxyadenosine in DNA + S-adenosyl-L-homocysteine + H(+)</text>
        <dbReference type="Rhea" id="RHEA:15197"/>
        <dbReference type="Rhea" id="RHEA-COMP:12418"/>
        <dbReference type="Rhea" id="RHEA-COMP:12419"/>
        <dbReference type="ChEBI" id="CHEBI:15378"/>
        <dbReference type="ChEBI" id="CHEBI:57856"/>
        <dbReference type="ChEBI" id="CHEBI:59789"/>
        <dbReference type="ChEBI" id="CHEBI:90615"/>
        <dbReference type="ChEBI" id="CHEBI:90616"/>
        <dbReference type="EC" id="2.1.1.72"/>
    </reaction>
</comment>
<organism evidence="7 8">
    <name type="scientific">Prosthecobacter vanneervenii</name>
    <dbReference type="NCBI Taxonomy" id="48466"/>
    <lineage>
        <taxon>Bacteria</taxon>
        <taxon>Pseudomonadati</taxon>
        <taxon>Verrucomicrobiota</taxon>
        <taxon>Verrucomicrobiia</taxon>
        <taxon>Verrucomicrobiales</taxon>
        <taxon>Verrucomicrobiaceae</taxon>
        <taxon>Prosthecobacter</taxon>
    </lineage>
</organism>
<evidence type="ECO:0000259" key="6">
    <source>
        <dbReference type="Pfam" id="PF07669"/>
    </source>
</evidence>
<dbReference type="PANTHER" id="PTHR33841">
    <property type="entry name" value="DNA METHYLTRANSFERASE YEEA-RELATED"/>
    <property type="match status" value="1"/>
</dbReference>
<proteinExistence type="predicted"/>
<dbReference type="InterPro" id="IPR011639">
    <property type="entry name" value="MethylTrfase_TaqI-like_dom"/>
</dbReference>
<dbReference type="GO" id="GO:0006304">
    <property type="term" value="P:DNA modification"/>
    <property type="evidence" value="ECO:0007669"/>
    <property type="project" value="InterPro"/>
</dbReference>
<dbReference type="EC" id="2.1.1.72" evidence="1"/>
<dbReference type="AlphaFoldDB" id="A0A7W7Y8D8"/>
<evidence type="ECO:0000256" key="3">
    <source>
        <dbReference type="ARBA" id="ARBA00022679"/>
    </source>
</evidence>
<protein>
    <recommendedName>
        <fullName evidence="1">site-specific DNA-methyltransferase (adenine-specific)</fullName>
        <ecNumber evidence="1">2.1.1.72</ecNumber>
    </recommendedName>
</protein>